<dbReference type="EMBL" id="CASHSV030000001">
    <property type="protein sequence ID" value="CAJ2630825.1"/>
    <property type="molecule type" value="Genomic_DNA"/>
</dbReference>
<evidence type="ECO:0000313" key="1">
    <source>
        <dbReference type="EMBL" id="CAJ2630825.1"/>
    </source>
</evidence>
<name>A0ACB0IFW3_TRIPR</name>
<keyword evidence="2" id="KW-1185">Reference proteome</keyword>
<comment type="caution">
    <text evidence="1">The sequence shown here is derived from an EMBL/GenBank/DDBJ whole genome shotgun (WGS) entry which is preliminary data.</text>
</comment>
<proteinExistence type="predicted"/>
<organism evidence="1 2">
    <name type="scientific">Trifolium pratense</name>
    <name type="common">Red clover</name>
    <dbReference type="NCBI Taxonomy" id="57577"/>
    <lineage>
        <taxon>Eukaryota</taxon>
        <taxon>Viridiplantae</taxon>
        <taxon>Streptophyta</taxon>
        <taxon>Embryophyta</taxon>
        <taxon>Tracheophyta</taxon>
        <taxon>Spermatophyta</taxon>
        <taxon>Magnoliopsida</taxon>
        <taxon>eudicotyledons</taxon>
        <taxon>Gunneridae</taxon>
        <taxon>Pentapetalae</taxon>
        <taxon>rosids</taxon>
        <taxon>fabids</taxon>
        <taxon>Fabales</taxon>
        <taxon>Fabaceae</taxon>
        <taxon>Papilionoideae</taxon>
        <taxon>50 kb inversion clade</taxon>
        <taxon>NPAAA clade</taxon>
        <taxon>Hologalegina</taxon>
        <taxon>IRL clade</taxon>
        <taxon>Trifolieae</taxon>
        <taxon>Trifolium</taxon>
    </lineage>
</organism>
<accession>A0ACB0IFW3</accession>
<gene>
    <name evidence="1" type="ORF">MILVUS5_LOCUS2527</name>
</gene>
<sequence>MFIPIPRFRRATTVAGKSNHFHLFFPSTVLNISLPSPSRPSPPHPPQPPPPPTNQSPNQNVLSASGDAAVIRITLFFLSGLNCAEAVNFAPADWLPHGSFGADLYKQFHKTAVLSHEELLCVVAQGWRSEMERNWIGCPTMILSSKDPRLYLHLAPEFAHYKGNHTYVHATRKGYWQFDMGDVIIDGKSTGYIVLMAVRPLLTRGLICWRFEW</sequence>
<evidence type="ECO:0000313" key="2">
    <source>
        <dbReference type="Proteomes" id="UP001177021"/>
    </source>
</evidence>
<dbReference type="Proteomes" id="UP001177021">
    <property type="component" value="Unassembled WGS sequence"/>
</dbReference>
<reference evidence="1" key="1">
    <citation type="submission" date="2023-10" db="EMBL/GenBank/DDBJ databases">
        <authorList>
            <person name="Rodriguez Cubillos JULIANA M."/>
            <person name="De Vega J."/>
        </authorList>
    </citation>
    <scope>NUCLEOTIDE SEQUENCE</scope>
</reference>
<protein>
    <submittedName>
        <fullName evidence="1">Uncharacterized protein</fullName>
    </submittedName>
</protein>